<dbReference type="EMBL" id="FWEV01000007">
    <property type="protein sequence ID" value="SLM27556.1"/>
    <property type="molecule type" value="Genomic_DNA"/>
</dbReference>
<dbReference type="InterPro" id="IPR002035">
    <property type="entry name" value="VWF_A"/>
</dbReference>
<dbReference type="PANTHER" id="PTHR10338">
    <property type="entry name" value="INTER-ALPHA-TRYPSIN INHIBITOR HEAVY CHAIN FAMILY MEMBER"/>
    <property type="match status" value="1"/>
</dbReference>
<dbReference type="SUPFAM" id="SSF53300">
    <property type="entry name" value="vWA-like"/>
    <property type="match status" value="1"/>
</dbReference>
<gene>
    <name evidence="2" type="ORF">MTBBW1_1040013</name>
</gene>
<reference evidence="2 3" key="1">
    <citation type="submission" date="2017-03" db="EMBL/GenBank/DDBJ databases">
        <authorList>
            <person name="Afonso C.L."/>
            <person name="Miller P.J."/>
            <person name="Scott M.A."/>
            <person name="Spackman E."/>
            <person name="Goraichik I."/>
            <person name="Dimitrov K.M."/>
            <person name="Suarez D.L."/>
            <person name="Swayne D.E."/>
        </authorList>
    </citation>
    <scope>NUCLEOTIDE SEQUENCE [LARGE SCALE GENOMIC DNA]</scope>
    <source>
        <strain evidence="2">PRJEB14757</strain>
    </source>
</reference>
<organism evidence="2 3">
    <name type="scientific">Desulfamplus magnetovallimortis</name>
    <dbReference type="NCBI Taxonomy" id="1246637"/>
    <lineage>
        <taxon>Bacteria</taxon>
        <taxon>Pseudomonadati</taxon>
        <taxon>Thermodesulfobacteriota</taxon>
        <taxon>Desulfobacteria</taxon>
        <taxon>Desulfobacterales</taxon>
        <taxon>Desulfobacteraceae</taxon>
        <taxon>Desulfamplus</taxon>
    </lineage>
</organism>
<dbReference type="SMART" id="SM00327">
    <property type="entry name" value="VWA"/>
    <property type="match status" value="1"/>
</dbReference>
<dbReference type="AlphaFoldDB" id="A0A1W1H527"/>
<accession>A0A1W1H527</accession>
<dbReference type="Proteomes" id="UP000191931">
    <property type="component" value="Unassembled WGS sequence"/>
</dbReference>
<dbReference type="InterPro" id="IPR050934">
    <property type="entry name" value="ITIH"/>
</dbReference>
<keyword evidence="3" id="KW-1185">Reference proteome</keyword>
<dbReference type="Pfam" id="PF00092">
    <property type="entry name" value="VWA"/>
    <property type="match status" value="1"/>
</dbReference>
<proteinExistence type="predicted"/>
<dbReference type="Gene3D" id="3.40.50.410">
    <property type="entry name" value="von Willebrand factor, type A domain"/>
    <property type="match status" value="1"/>
</dbReference>
<evidence type="ECO:0000313" key="3">
    <source>
        <dbReference type="Proteomes" id="UP000191931"/>
    </source>
</evidence>
<dbReference type="InterPro" id="IPR036465">
    <property type="entry name" value="vWFA_dom_sf"/>
</dbReference>
<evidence type="ECO:0000313" key="2">
    <source>
        <dbReference type="EMBL" id="SLM27556.1"/>
    </source>
</evidence>
<protein>
    <submittedName>
        <fullName evidence="2">Putative von Willebrand factor type A</fullName>
    </submittedName>
</protein>
<dbReference type="PROSITE" id="PS50234">
    <property type="entry name" value="VWFA"/>
    <property type="match status" value="1"/>
</dbReference>
<dbReference type="STRING" id="1246637.MTBBW1_1040013"/>
<sequence length="419" mass="46732">MATQDKPLIEIVPLKTKVLAGKSSKMDFLVRITAPEAEIETDRPPLNIGLVLDRSGSMSGKKIKKAKDAACYCMEQMLETDLFSLTVFDDEVDVVVPSVHPKNRSRIKNAISQINAGNTTALHEGWVKGGKQVAERMNPAMLNRVILITDGLANVGEVNTDVIVSQARGLSEHGISTTTIGVGNDFNEDLLVPMAQASGGNNWFVESANDFQKIFETEMEGLVRERFTSVFLSITPVDGVEILDVMNDFEKDFEDNYILPNLVNGQPLEIIIRTQLSARENGICDVFKMELAWQQLDHEGQQLLTEKALIEYADEKTAGDAKPNFQVQKVTKLLEVARVKREAIEYMDQGDYSASSEALALMAPVMHDMAEEHDDEELATEASHLEELSTMVKEENDIQYSRKSMRYSSINMQRGKKVR</sequence>
<name>A0A1W1H527_9BACT</name>
<feature type="domain" description="VWFA" evidence="1">
    <location>
        <begin position="47"/>
        <end position="222"/>
    </location>
</feature>
<evidence type="ECO:0000259" key="1">
    <source>
        <dbReference type="PROSITE" id="PS50234"/>
    </source>
</evidence>
<dbReference type="RefSeq" id="WP_186441239.1">
    <property type="nucleotide sequence ID" value="NZ_LT828545.1"/>
</dbReference>
<dbReference type="PANTHER" id="PTHR10338:SF108">
    <property type="entry name" value="INTER-ALPHA-TRYPSIN INHIBITOR HEAVY CHAIN H4-LIKE PROTEIN"/>
    <property type="match status" value="1"/>
</dbReference>